<evidence type="ECO:0000256" key="1">
    <source>
        <dbReference type="SAM" id="Phobius"/>
    </source>
</evidence>
<protein>
    <recommendedName>
        <fullName evidence="2">TIR domain-containing protein</fullName>
    </recommendedName>
</protein>
<reference evidence="3" key="1">
    <citation type="journal article" date="2021" name="Genome Biol. Evol.">
        <title>A High-Quality Reference Genome for a Parasitic Bivalve with Doubly Uniparental Inheritance (Bivalvia: Unionida).</title>
        <authorList>
            <person name="Smith C.H."/>
        </authorList>
    </citation>
    <scope>NUCLEOTIDE SEQUENCE</scope>
    <source>
        <strain evidence="3">CHS0354</strain>
    </source>
</reference>
<keyword evidence="1" id="KW-0472">Membrane</keyword>
<evidence type="ECO:0000259" key="2">
    <source>
        <dbReference type="PROSITE" id="PS50104"/>
    </source>
</evidence>
<sequence>MSLLSSQTLFGNESLSVSMESLTFERYIGEGIRLPCRFSYKIPRSDRLSMGMSEIKTTKGMSIIPFFTKDNEDIGNSFKQTVHVSLEEDNDLINYDIKLDIYSLDPFDFGVYRGGLKVVFISDGRCVHKIRRVMELYSCVFNITQVSEYYSYVDVPVGGLLAFKDLFARVVPNEDILHVEHFVNGIAWNDSADTVSKCCLESANVFKSGRDLTISKDSVLSFEITDVYEISGEICVCSFIYGIHRFKLYHHLFDQKNKFRKTLEFWHPHVTVVYPKSSNLLWDTISENEYNLIDKSKKDKNFSLFHGSTFLILQSKMDRDHLIMQYFETFLNWMTFCVLLVSIIYYWGYSMVFVDWTQHLMSEKLGIIVHLQLPEAGGNLADFGSRRDAIATVSDGFVFDVFVSYVEEDRCFIVEELFPFLVKRNQQVCLDHENLPSGPLIANVQQAVRSSKKVIVVVSNSYTCNKIYNDFILPMIILPMLYDGCIPARHLMLLICQPCKIPLPLLADKRIVVLDYSRNPRHIYQKKLHDWLHSSRISERFSLQPVLQAELLQQTQ</sequence>
<comment type="caution">
    <text evidence="3">The sequence shown here is derived from an EMBL/GenBank/DDBJ whole genome shotgun (WGS) entry which is preliminary data.</text>
</comment>
<dbReference type="SUPFAM" id="SSF52200">
    <property type="entry name" value="Toll/Interleukin receptor TIR domain"/>
    <property type="match status" value="1"/>
</dbReference>
<dbReference type="Proteomes" id="UP001195483">
    <property type="component" value="Unassembled WGS sequence"/>
</dbReference>
<evidence type="ECO:0000313" key="4">
    <source>
        <dbReference type="Proteomes" id="UP001195483"/>
    </source>
</evidence>
<name>A0AAE0WAT0_9BIVA</name>
<gene>
    <name evidence="3" type="ORF">CHS0354_026940</name>
</gene>
<dbReference type="InterPro" id="IPR000157">
    <property type="entry name" value="TIR_dom"/>
</dbReference>
<feature type="domain" description="TIR" evidence="2">
    <location>
        <begin position="397"/>
        <end position="532"/>
    </location>
</feature>
<feature type="transmembrane region" description="Helical" evidence="1">
    <location>
        <begin position="330"/>
        <end position="354"/>
    </location>
</feature>
<evidence type="ECO:0000313" key="3">
    <source>
        <dbReference type="EMBL" id="KAK3606600.1"/>
    </source>
</evidence>
<dbReference type="GO" id="GO:0007165">
    <property type="term" value="P:signal transduction"/>
    <property type="evidence" value="ECO:0007669"/>
    <property type="project" value="InterPro"/>
</dbReference>
<dbReference type="InterPro" id="IPR035897">
    <property type="entry name" value="Toll_tir_struct_dom_sf"/>
</dbReference>
<dbReference type="Gene3D" id="3.40.50.10140">
    <property type="entry name" value="Toll/interleukin-1 receptor homology (TIR) domain"/>
    <property type="match status" value="1"/>
</dbReference>
<reference evidence="3" key="2">
    <citation type="journal article" date="2021" name="Genome Biol. Evol.">
        <title>Developing a high-quality reference genome for a parasitic bivalve with doubly uniparental inheritance (Bivalvia: Unionida).</title>
        <authorList>
            <person name="Smith C.H."/>
        </authorList>
    </citation>
    <scope>NUCLEOTIDE SEQUENCE</scope>
    <source>
        <strain evidence="3">CHS0354</strain>
        <tissue evidence="3">Mantle</tissue>
    </source>
</reference>
<keyword evidence="4" id="KW-1185">Reference proteome</keyword>
<keyword evidence="1" id="KW-0812">Transmembrane</keyword>
<dbReference type="PROSITE" id="PS50104">
    <property type="entry name" value="TIR"/>
    <property type="match status" value="1"/>
</dbReference>
<accession>A0AAE0WAT0</accession>
<dbReference type="Pfam" id="PF01582">
    <property type="entry name" value="TIR"/>
    <property type="match status" value="1"/>
</dbReference>
<dbReference type="AlphaFoldDB" id="A0AAE0WAT0"/>
<proteinExistence type="predicted"/>
<organism evidence="3 4">
    <name type="scientific">Potamilus streckersoni</name>
    <dbReference type="NCBI Taxonomy" id="2493646"/>
    <lineage>
        <taxon>Eukaryota</taxon>
        <taxon>Metazoa</taxon>
        <taxon>Spiralia</taxon>
        <taxon>Lophotrochozoa</taxon>
        <taxon>Mollusca</taxon>
        <taxon>Bivalvia</taxon>
        <taxon>Autobranchia</taxon>
        <taxon>Heteroconchia</taxon>
        <taxon>Palaeoheterodonta</taxon>
        <taxon>Unionida</taxon>
        <taxon>Unionoidea</taxon>
        <taxon>Unionidae</taxon>
        <taxon>Ambleminae</taxon>
        <taxon>Lampsilini</taxon>
        <taxon>Potamilus</taxon>
    </lineage>
</organism>
<keyword evidence="1" id="KW-1133">Transmembrane helix</keyword>
<dbReference type="EMBL" id="JAEAOA010001603">
    <property type="protein sequence ID" value="KAK3606600.1"/>
    <property type="molecule type" value="Genomic_DNA"/>
</dbReference>
<reference evidence="3" key="3">
    <citation type="submission" date="2023-05" db="EMBL/GenBank/DDBJ databases">
        <authorList>
            <person name="Smith C.H."/>
        </authorList>
    </citation>
    <scope>NUCLEOTIDE SEQUENCE</scope>
    <source>
        <strain evidence="3">CHS0354</strain>
        <tissue evidence="3">Mantle</tissue>
    </source>
</reference>